<dbReference type="AlphaFoldDB" id="A0A1A9QDI6"/>
<dbReference type="Proteomes" id="UP000077623">
    <property type="component" value="Unassembled WGS sequence"/>
</dbReference>
<feature type="region of interest" description="Disordered" evidence="1">
    <location>
        <begin position="39"/>
        <end position="60"/>
    </location>
</feature>
<dbReference type="EMBL" id="LWUJ01000010">
    <property type="protein sequence ID" value="OAL10662.1"/>
    <property type="molecule type" value="Genomic_DNA"/>
</dbReference>
<comment type="caution">
    <text evidence="2">The sequence shown here is derived from an EMBL/GenBank/DDBJ whole genome shotgun (WGS) entry which is preliminary data.</text>
</comment>
<proteinExistence type="predicted"/>
<accession>A0A1A9QDI6</accession>
<evidence type="ECO:0000256" key="1">
    <source>
        <dbReference type="SAM" id="MobiDB-lite"/>
    </source>
</evidence>
<protein>
    <submittedName>
        <fullName evidence="2">Uncharacterized protein</fullName>
    </submittedName>
</protein>
<organism evidence="2 3">
    <name type="scientific">Candidatus Mycoplasma haematobovis</name>
    <dbReference type="NCBI Taxonomy" id="432608"/>
    <lineage>
        <taxon>Bacteria</taxon>
        <taxon>Bacillati</taxon>
        <taxon>Mycoplasmatota</taxon>
        <taxon>Mollicutes</taxon>
        <taxon>Mycoplasmataceae</taxon>
        <taxon>Mycoplasma</taxon>
    </lineage>
</organism>
<reference evidence="3" key="1">
    <citation type="submission" date="2016-04" db="EMBL/GenBank/DDBJ databases">
        <authorList>
            <person name="Quiroz-Castaneda R.E."/>
            <person name="Martinez-Ocampo F."/>
        </authorList>
    </citation>
    <scope>NUCLEOTIDE SEQUENCE [LARGE SCALE GENOMIC DNA]</scope>
    <source>
        <strain evidence="3">INIFAP01</strain>
    </source>
</reference>
<sequence>MAINPTLKMASIAVGAGGVVTGGAIGIYNHINKPAEGVKESIDSSTKTPLDTPPSPTKVNKQSIASLFEGSKKELLEASKDAEKWNQNWTSFKSKYNKNNIATSSWKFDHNWDTTPDNTAPEAFKQKCLANSKTEVENKNNELFKEVEQYCTKDKG</sequence>
<dbReference type="STRING" id="432608.A6V39_01160"/>
<gene>
    <name evidence="2" type="ORF">A6V39_01160</name>
</gene>
<name>A0A1A9QDI6_9MOLU</name>
<keyword evidence="3" id="KW-1185">Reference proteome</keyword>
<dbReference type="RefSeq" id="WP_187149898.1">
    <property type="nucleotide sequence ID" value="NZ_LWUJ01000010.1"/>
</dbReference>
<evidence type="ECO:0000313" key="2">
    <source>
        <dbReference type="EMBL" id="OAL10662.1"/>
    </source>
</evidence>
<evidence type="ECO:0000313" key="3">
    <source>
        <dbReference type="Proteomes" id="UP000077623"/>
    </source>
</evidence>